<protein>
    <submittedName>
        <fullName evidence="4">DUF4097 family beta strand repeat-containing protein</fullName>
    </submittedName>
</protein>
<feature type="signal peptide" evidence="2">
    <location>
        <begin position="1"/>
        <end position="34"/>
    </location>
</feature>
<evidence type="ECO:0000313" key="4">
    <source>
        <dbReference type="EMBL" id="GAA1010695.1"/>
    </source>
</evidence>
<dbReference type="InterPro" id="IPR025164">
    <property type="entry name" value="Toastrack_DUF4097"/>
</dbReference>
<feature type="chain" id="PRO_5045430185" evidence="2">
    <location>
        <begin position="35"/>
        <end position="260"/>
    </location>
</feature>
<organism evidence="4 5">
    <name type="scientific">Streptomyces thermogriseus</name>
    <dbReference type="NCBI Taxonomy" id="75292"/>
    <lineage>
        <taxon>Bacteria</taxon>
        <taxon>Bacillati</taxon>
        <taxon>Actinomycetota</taxon>
        <taxon>Actinomycetes</taxon>
        <taxon>Kitasatosporales</taxon>
        <taxon>Streptomycetaceae</taxon>
        <taxon>Streptomyces</taxon>
    </lineage>
</organism>
<dbReference type="Pfam" id="PF13349">
    <property type="entry name" value="DUF4097"/>
    <property type="match status" value="1"/>
</dbReference>
<reference evidence="4 5" key="1">
    <citation type="journal article" date="2019" name="Int. J. Syst. Evol. Microbiol.">
        <title>The Global Catalogue of Microorganisms (GCM) 10K type strain sequencing project: providing services to taxonomists for standard genome sequencing and annotation.</title>
        <authorList>
            <consortium name="The Broad Institute Genomics Platform"/>
            <consortium name="The Broad Institute Genome Sequencing Center for Infectious Disease"/>
            <person name="Wu L."/>
            <person name="Ma J."/>
        </authorList>
    </citation>
    <scope>NUCLEOTIDE SEQUENCE [LARGE SCALE GENOMIC DNA]</scope>
    <source>
        <strain evidence="4 5">JCM 11269</strain>
    </source>
</reference>
<feature type="compositionally biased region" description="Polar residues" evidence="1">
    <location>
        <begin position="242"/>
        <end position="260"/>
    </location>
</feature>
<gene>
    <name evidence="4" type="ORF">GCM10009564_29510</name>
</gene>
<feature type="region of interest" description="Disordered" evidence="1">
    <location>
        <begin position="224"/>
        <end position="260"/>
    </location>
</feature>
<evidence type="ECO:0000313" key="5">
    <source>
        <dbReference type="Proteomes" id="UP001501072"/>
    </source>
</evidence>
<accession>A0ABN1SZS3</accession>
<proteinExistence type="predicted"/>
<comment type="caution">
    <text evidence="4">The sequence shown here is derived from an EMBL/GenBank/DDBJ whole genome shotgun (WGS) entry which is preliminary data.</text>
</comment>
<feature type="domain" description="DUF4097" evidence="3">
    <location>
        <begin position="126"/>
        <end position="256"/>
    </location>
</feature>
<evidence type="ECO:0000259" key="3">
    <source>
        <dbReference type="Pfam" id="PF13349"/>
    </source>
</evidence>
<dbReference type="Proteomes" id="UP001501072">
    <property type="component" value="Unassembled WGS sequence"/>
</dbReference>
<dbReference type="PROSITE" id="PS51257">
    <property type="entry name" value="PROKAR_LIPOPROTEIN"/>
    <property type="match status" value="1"/>
</dbReference>
<name>A0ABN1SZS3_9ACTN</name>
<evidence type="ECO:0000256" key="2">
    <source>
        <dbReference type="SAM" id="SignalP"/>
    </source>
</evidence>
<keyword evidence="5" id="KW-1185">Reference proteome</keyword>
<dbReference type="EMBL" id="BAAAHU010000026">
    <property type="protein sequence ID" value="GAA1010695.1"/>
    <property type="molecule type" value="Genomic_DNA"/>
</dbReference>
<sequence>MEIVMSRTVPVRAAALGGAVAVLLATVTACGSSAEEDRSPEHRSFALRGRTLTIDADDSALEVVAGSQQAGSIRVTQWFTGSVLLGEDPRATWDMRDGNRLVLRVRCRGLFPDCDARHRVEVPHGVTVKVEDENGRVRARGFKDALDIRTRNGSVHVTDTSGPLELHSDNGSVRAEVSSRRVRAGTLNGAVRLRLDAVPDKVGATSENGSVGITLPRAAYRVTTRSDNGPVDVSVPRDDSSPHTVSATTSNGRITVRTTG</sequence>
<keyword evidence="2" id="KW-0732">Signal</keyword>
<evidence type="ECO:0000256" key="1">
    <source>
        <dbReference type="SAM" id="MobiDB-lite"/>
    </source>
</evidence>